<sequence>MGDIVDTKDISAVHTLQQLLRSGYASQAIFPGLGVGSTGMGLELMLVEKWIGGEVGSLGRGSRVVSIK</sequence>
<dbReference type="EMBL" id="JAWZYT010004603">
    <property type="protein sequence ID" value="KAK4293240.1"/>
    <property type="molecule type" value="Genomic_DNA"/>
</dbReference>
<accession>A0AAE1TS32</accession>
<name>A0AAE1TS32_9EUCA</name>
<organism evidence="1 2">
    <name type="scientific">Petrolisthes manimaculis</name>
    <dbReference type="NCBI Taxonomy" id="1843537"/>
    <lineage>
        <taxon>Eukaryota</taxon>
        <taxon>Metazoa</taxon>
        <taxon>Ecdysozoa</taxon>
        <taxon>Arthropoda</taxon>
        <taxon>Crustacea</taxon>
        <taxon>Multicrustacea</taxon>
        <taxon>Malacostraca</taxon>
        <taxon>Eumalacostraca</taxon>
        <taxon>Eucarida</taxon>
        <taxon>Decapoda</taxon>
        <taxon>Pleocyemata</taxon>
        <taxon>Anomura</taxon>
        <taxon>Galatheoidea</taxon>
        <taxon>Porcellanidae</taxon>
        <taxon>Petrolisthes</taxon>
    </lineage>
</organism>
<gene>
    <name evidence="1" type="ORF">Pmani_034052</name>
</gene>
<proteinExistence type="predicted"/>
<evidence type="ECO:0000313" key="2">
    <source>
        <dbReference type="Proteomes" id="UP001292094"/>
    </source>
</evidence>
<reference evidence="1" key="1">
    <citation type="submission" date="2023-11" db="EMBL/GenBank/DDBJ databases">
        <title>Genome assemblies of two species of porcelain crab, Petrolisthes cinctipes and Petrolisthes manimaculis (Anomura: Porcellanidae).</title>
        <authorList>
            <person name="Angst P."/>
        </authorList>
    </citation>
    <scope>NUCLEOTIDE SEQUENCE</scope>
    <source>
        <strain evidence="1">PB745_02</strain>
        <tissue evidence="1">Gill</tissue>
    </source>
</reference>
<comment type="caution">
    <text evidence="1">The sequence shown here is derived from an EMBL/GenBank/DDBJ whole genome shotgun (WGS) entry which is preliminary data.</text>
</comment>
<dbReference type="AlphaFoldDB" id="A0AAE1TS32"/>
<keyword evidence="2" id="KW-1185">Reference proteome</keyword>
<evidence type="ECO:0000313" key="1">
    <source>
        <dbReference type="EMBL" id="KAK4293240.1"/>
    </source>
</evidence>
<protein>
    <submittedName>
        <fullName evidence="1">Uncharacterized protein</fullName>
    </submittedName>
</protein>
<dbReference type="Proteomes" id="UP001292094">
    <property type="component" value="Unassembled WGS sequence"/>
</dbReference>